<protein>
    <submittedName>
        <fullName evidence="1">Uncharacterized protein</fullName>
    </submittedName>
</protein>
<gene>
    <name evidence="1" type="ORF">ACG5V6_15105</name>
</gene>
<comment type="caution">
    <text evidence="1">The sequence shown here is derived from an EMBL/GenBank/DDBJ whole genome shotgun (WGS) entry which is preliminary data.</text>
</comment>
<dbReference type="EMBL" id="JBIHMK010000052">
    <property type="protein sequence ID" value="MFH0249539.1"/>
    <property type="molecule type" value="Genomic_DNA"/>
</dbReference>
<proteinExistence type="predicted"/>
<dbReference type="Proteomes" id="UP001607069">
    <property type="component" value="Unassembled WGS sequence"/>
</dbReference>
<keyword evidence="2" id="KW-1185">Reference proteome</keyword>
<dbReference type="RefSeq" id="WP_279948363.1">
    <property type="nucleotide sequence ID" value="NZ_BAABEN010000003.1"/>
</dbReference>
<sequence length="49" mass="5715">MPWTGGRPVWPDSPLFDLSDPDEERDFREYVEELVPAGVELPRSKETIR</sequence>
<organism evidence="1 2">
    <name type="scientific">Streptomyces chitinivorans</name>
    <dbReference type="NCBI Taxonomy" id="1257027"/>
    <lineage>
        <taxon>Bacteria</taxon>
        <taxon>Bacillati</taxon>
        <taxon>Actinomycetota</taxon>
        <taxon>Actinomycetes</taxon>
        <taxon>Kitasatosporales</taxon>
        <taxon>Streptomycetaceae</taxon>
        <taxon>Streptomyces</taxon>
    </lineage>
</organism>
<evidence type="ECO:0000313" key="1">
    <source>
        <dbReference type="EMBL" id="MFH0249539.1"/>
    </source>
</evidence>
<reference evidence="1 2" key="1">
    <citation type="submission" date="2024-10" db="EMBL/GenBank/DDBJ databases">
        <authorList>
            <person name="Cho J.-C."/>
        </authorList>
    </citation>
    <scope>NUCLEOTIDE SEQUENCE [LARGE SCALE GENOMIC DNA]</scope>
    <source>
        <strain evidence="1 2">KCTC29696</strain>
    </source>
</reference>
<accession>A0ABW7HUH5</accession>
<evidence type="ECO:0000313" key="2">
    <source>
        <dbReference type="Proteomes" id="UP001607069"/>
    </source>
</evidence>
<name>A0ABW7HUH5_9ACTN</name>